<dbReference type="PANTHER" id="PTHR40084">
    <property type="entry name" value="PHOSPHOHYDROLASE, PHP FAMILY"/>
    <property type="match status" value="1"/>
</dbReference>
<reference evidence="1 2" key="1">
    <citation type="journal article" date="2016" name="Nat. Commun.">
        <title>Thousands of microbial genomes shed light on interconnected biogeochemical processes in an aquifer system.</title>
        <authorList>
            <person name="Anantharaman K."/>
            <person name="Brown C.T."/>
            <person name="Hug L.A."/>
            <person name="Sharon I."/>
            <person name="Castelle C.J."/>
            <person name="Probst A.J."/>
            <person name="Thomas B.C."/>
            <person name="Singh A."/>
            <person name="Wilkins M.J."/>
            <person name="Karaoz U."/>
            <person name="Brodie E.L."/>
            <person name="Williams K.H."/>
            <person name="Hubbard S.S."/>
            <person name="Banfield J.F."/>
        </authorList>
    </citation>
    <scope>NUCLEOTIDE SEQUENCE [LARGE SCALE GENOMIC DNA]</scope>
</reference>
<accession>A0A1G2C097</accession>
<name>A0A1G2C097_9BACT</name>
<proteinExistence type="predicted"/>
<comment type="caution">
    <text evidence="1">The sequence shown here is derived from an EMBL/GenBank/DDBJ whole genome shotgun (WGS) entry which is preliminary data.</text>
</comment>
<dbReference type="PANTHER" id="PTHR40084:SF1">
    <property type="entry name" value="PHOSPHOTRANSFERASE"/>
    <property type="match status" value="1"/>
</dbReference>
<sequence length="421" mass="47459">MRQIIDLHIHSKYARATSKFFDLAEMVKWSEIKGVDIISCADFTHPAWFAQLEKNLIEDNSSGLYRLKDSNSAVRFIISTEVSCIYRQGDKTRRLHLCILMPNLTSAGKFNQALAARGAKLASDGRPILGMSAKEVLQIMLETDKRAMMIPAHVWTPWFAVFGSKSGFESLEECFEELTPHIKAIETGLSSDPLMNWRLKELDNITLVSNSDAHSGPQIGREANVMDLSEKTYQEIVDIIATKNRTKFLYTIEFYPEEGMYHADGHKDCGFSCLPEASQKLKGLCPKCKKPLTIGVLAQVEKLATLKDNEVDKNQHIPYKSIVPLPSIISDYLGVGRNSQRVQKLFLDIIVSAGNEFKVLLDLSAEELIKIMPAVLADGIIRMRQNKIKLIPGYDGQYGQVEIFSKKERQVARDNQQTKLF</sequence>
<organism evidence="1 2">
    <name type="scientific">Candidatus Komeilibacteria bacterium RIFOXYC1_FULL_37_11</name>
    <dbReference type="NCBI Taxonomy" id="1798555"/>
    <lineage>
        <taxon>Bacteria</taxon>
        <taxon>Candidatus Komeiliibacteriota</taxon>
    </lineage>
</organism>
<dbReference type="Proteomes" id="UP000177626">
    <property type="component" value="Unassembled WGS sequence"/>
</dbReference>
<gene>
    <name evidence="1" type="ORF">A2406_00520</name>
</gene>
<protein>
    <recommendedName>
        <fullName evidence="3">DNA helicase UvrD</fullName>
    </recommendedName>
</protein>
<dbReference type="EMBL" id="MHKQ01000016">
    <property type="protein sequence ID" value="OGY93827.1"/>
    <property type="molecule type" value="Genomic_DNA"/>
</dbReference>
<dbReference type="SUPFAM" id="SSF89550">
    <property type="entry name" value="PHP domain-like"/>
    <property type="match status" value="1"/>
</dbReference>
<dbReference type="AlphaFoldDB" id="A0A1G2C097"/>
<evidence type="ECO:0000313" key="1">
    <source>
        <dbReference type="EMBL" id="OGY93827.1"/>
    </source>
</evidence>
<dbReference type="Gene3D" id="3.20.20.140">
    <property type="entry name" value="Metal-dependent hydrolases"/>
    <property type="match status" value="1"/>
</dbReference>
<dbReference type="CDD" id="cd19067">
    <property type="entry name" value="PfuEndoQ-like"/>
    <property type="match status" value="1"/>
</dbReference>
<evidence type="ECO:0008006" key="3">
    <source>
        <dbReference type="Google" id="ProtNLM"/>
    </source>
</evidence>
<evidence type="ECO:0000313" key="2">
    <source>
        <dbReference type="Proteomes" id="UP000177626"/>
    </source>
</evidence>
<dbReference type="InterPro" id="IPR016195">
    <property type="entry name" value="Pol/histidinol_Pase-like"/>
</dbReference>